<evidence type="ECO:0000313" key="3">
    <source>
        <dbReference type="Proteomes" id="UP001290101"/>
    </source>
</evidence>
<name>A0ABU5JLG9_9ACTN</name>
<evidence type="ECO:0000256" key="1">
    <source>
        <dbReference type="SAM" id="MobiDB-lite"/>
    </source>
</evidence>
<protein>
    <recommendedName>
        <fullName evidence="4">Transposase</fullName>
    </recommendedName>
</protein>
<evidence type="ECO:0000313" key="2">
    <source>
        <dbReference type="EMBL" id="MDZ5493426.1"/>
    </source>
</evidence>
<dbReference type="EMBL" id="JAXOTQ010000046">
    <property type="protein sequence ID" value="MDZ5493426.1"/>
    <property type="molecule type" value="Genomic_DNA"/>
</dbReference>
<reference evidence="2 3" key="1">
    <citation type="submission" date="2023-12" db="EMBL/GenBank/DDBJ databases">
        <title>Micromonospora sp. nov., isolated from Atacama Desert.</title>
        <authorList>
            <person name="Carro L."/>
            <person name="Golinska P."/>
            <person name="Klenk H.-P."/>
            <person name="Goodfellow M."/>
        </authorList>
    </citation>
    <scope>NUCLEOTIDE SEQUENCE [LARGE SCALE GENOMIC DNA]</scope>
    <source>
        <strain evidence="2 3">4G53</strain>
    </source>
</reference>
<gene>
    <name evidence="2" type="ORF">U2F25_28845</name>
</gene>
<proteinExistence type="predicted"/>
<comment type="caution">
    <text evidence="2">The sequence shown here is derived from an EMBL/GenBank/DDBJ whole genome shotgun (WGS) entry which is preliminary data.</text>
</comment>
<evidence type="ECO:0008006" key="4">
    <source>
        <dbReference type="Google" id="ProtNLM"/>
    </source>
</evidence>
<dbReference type="RefSeq" id="WP_322443019.1">
    <property type="nucleotide sequence ID" value="NZ_JAXOTQ010000046.1"/>
</dbReference>
<keyword evidence="3" id="KW-1185">Reference proteome</keyword>
<feature type="compositionally biased region" description="Basic and acidic residues" evidence="1">
    <location>
        <begin position="75"/>
        <end position="84"/>
    </location>
</feature>
<feature type="region of interest" description="Disordered" evidence="1">
    <location>
        <begin position="40"/>
        <end position="84"/>
    </location>
</feature>
<sequence length="111" mass="12108">MKSSPGNIAVDSVDHLAAIIRNRLKRIQYRPDLIPGFLAQTGLSLEPEPPSPKQTPDFQPLHQGTGPTTRHKKPPGKDLTDKQKRYCQAPGLMETGLSGFQGLGDRVGHCV</sequence>
<organism evidence="2 3">
    <name type="scientific">Micromonospora sicca</name>
    <dbReference type="NCBI Taxonomy" id="2202420"/>
    <lineage>
        <taxon>Bacteria</taxon>
        <taxon>Bacillati</taxon>
        <taxon>Actinomycetota</taxon>
        <taxon>Actinomycetes</taxon>
        <taxon>Micromonosporales</taxon>
        <taxon>Micromonosporaceae</taxon>
        <taxon>Micromonospora</taxon>
    </lineage>
</organism>
<dbReference type="Proteomes" id="UP001290101">
    <property type="component" value="Unassembled WGS sequence"/>
</dbReference>
<accession>A0ABU5JLG9</accession>